<feature type="chain" id="PRO_5040924599" evidence="2">
    <location>
        <begin position="23"/>
        <end position="672"/>
    </location>
</feature>
<sequence>MSSRLLSFLLLGGLFGTQIAHCAPDPNHVQICMLQICCANAQYSIGGDCWDQCQDVQYNLCNSGCHIYPPNPPSPLQDCATLPGAPPRSSLQVSSSASNTLIVPPVSLSSSRISSSSLGLLSSTSKSSSFISVSQSSSAGVSSTLLSISSQISSPISQASSSRSSRASSSSSQASSSSSSQASSSSSSSQTSSRSDSSSTRLISTTVTSSSAAHTSGSFVSQITAVPTTRSPSNSQSSSSTSSSTGSGSIVAADVASQKAHDAAEQSDAYGKDPTSASLAKAAHDALKSALDAANEARIKSSDATVIAAISTLIPFLEAATAAAAIAVAGPTTAAAAALTAEIANVRSETTKLDDARAHNSVVHSSRGSGVPITPAPTTMQTSSRTSMSSSSATGVCNRRRAVVPIRRLTNTIISTDCVGGVVTTHAYAITSLSYAVAAQPTQIFADCEAKHAQACYHYSSAIRVNPSWATLTCPQEAATKSRDRLHAQATKVWKRQHKGKNWQNKDYRDEPSCGADEYPPAYLLSPADTAYRQAGIDSTGQLIRWIPQGMNSGAANHMWAGKCFTVPLKALTDVQMLDAAKNRNFGVQIRPQSPTSTEYNVGVTVEARPEFTITSWAQPPSPDDGLSTNPCWPRQITNDPGFALLTYDPYYANNNPPFRYDLPYAPGRNGL</sequence>
<comment type="caution">
    <text evidence="3">The sequence shown here is derived from an EMBL/GenBank/DDBJ whole genome shotgun (WGS) entry which is preliminary data.</text>
</comment>
<organism evidence="3 4">
    <name type="scientific">Periconia digitata</name>
    <dbReference type="NCBI Taxonomy" id="1303443"/>
    <lineage>
        <taxon>Eukaryota</taxon>
        <taxon>Fungi</taxon>
        <taxon>Dikarya</taxon>
        <taxon>Ascomycota</taxon>
        <taxon>Pezizomycotina</taxon>
        <taxon>Dothideomycetes</taxon>
        <taxon>Pleosporomycetidae</taxon>
        <taxon>Pleosporales</taxon>
        <taxon>Massarineae</taxon>
        <taxon>Periconiaceae</taxon>
        <taxon>Periconia</taxon>
    </lineage>
</organism>
<evidence type="ECO:0000313" key="4">
    <source>
        <dbReference type="Proteomes" id="UP001152607"/>
    </source>
</evidence>
<keyword evidence="2" id="KW-0732">Signal</keyword>
<evidence type="ECO:0000256" key="2">
    <source>
        <dbReference type="SAM" id="SignalP"/>
    </source>
</evidence>
<dbReference type="EMBL" id="CAOQHR010000001">
    <property type="protein sequence ID" value="CAI6228010.1"/>
    <property type="molecule type" value="Genomic_DNA"/>
</dbReference>
<feature type="region of interest" description="Disordered" evidence="1">
    <location>
        <begin position="355"/>
        <end position="394"/>
    </location>
</feature>
<feature type="region of interest" description="Disordered" evidence="1">
    <location>
        <begin position="156"/>
        <end position="201"/>
    </location>
</feature>
<dbReference type="AlphaFoldDB" id="A0A9W4U0P2"/>
<gene>
    <name evidence="3" type="ORF">PDIGIT_LOCUS104</name>
</gene>
<evidence type="ECO:0000313" key="3">
    <source>
        <dbReference type="EMBL" id="CAI6228010.1"/>
    </source>
</evidence>
<feature type="compositionally biased region" description="Low complexity" evidence="1">
    <location>
        <begin position="228"/>
        <end position="249"/>
    </location>
</feature>
<dbReference type="Proteomes" id="UP001152607">
    <property type="component" value="Unassembled WGS sequence"/>
</dbReference>
<feature type="region of interest" description="Disordered" evidence="1">
    <location>
        <begin position="225"/>
        <end position="276"/>
    </location>
</feature>
<feature type="compositionally biased region" description="Low complexity" evidence="1">
    <location>
        <begin position="378"/>
        <end position="394"/>
    </location>
</feature>
<feature type="signal peptide" evidence="2">
    <location>
        <begin position="1"/>
        <end position="22"/>
    </location>
</feature>
<name>A0A9W4U0P2_9PLEO</name>
<accession>A0A9W4U0P2</accession>
<reference evidence="3" key="1">
    <citation type="submission" date="2023-01" db="EMBL/GenBank/DDBJ databases">
        <authorList>
            <person name="Van Ghelder C."/>
            <person name="Rancurel C."/>
        </authorList>
    </citation>
    <scope>NUCLEOTIDE SEQUENCE</scope>
    <source>
        <strain evidence="3">CNCM I-4278</strain>
    </source>
</reference>
<evidence type="ECO:0000256" key="1">
    <source>
        <dbReference type="SAM" id="MobiDB-lite"/>
    </source>
</evidence>
<protein>
    <submittedName>
        <fullName evidence="3">Uncharacterized protein</fullName>
    </submittedName>
</protein>
<proteinExistence type="predicted"/>
<dbReference type="OrthoDB" id="73875at2759"/>
<keyword evidence="4" id="KW-1185">Reference proteome</keyword>